<dbReference type="Gene3D" id="3.60.40.10">
    <property type="entry name" value="PPM-type phosphatase domain"/>
    <property type="match status" value="1"/>
</dbReference>
<dbReference type="SUPFAM" id="SSF56112">
    <property type="entry name" value="Protein kinase-like (PK-like)"/>
    <property type="match status" value="1"/>
</dbReference>
<feature type="coiled-coil region" evidence="1">
    <location>
        <begin position="891"/>
        <end position="1406"/>
    </location>
</feature>
<dbReference type="Gene3D" id="3.30.200.20">
    <property type="entry name" value="Phosphorylase Kinase, domain 1"/>
    <property type="match status" value="1"/>
</dbReference>
<dbReference type="SMART" id="SM00220">
    <property type="entry name" value="S_TKc"/>
    <property type="match status" value="1"/>
</dbReference>
<protein>
    <submittedName>
        <fullName evidence="5">Kinase and PP2C-like domain-containing</fullName>
    </submittedName>
</protein>
<evidence type="ECO:0000256" key="1">
    <source>
        <dbReference type="SAM" id="Coils"/>
    </source>
</evidence>
<feature type="compositionally biased region" description="Acidic residues" evidence="2">
    <location>
        <begin position="1730"/>
        <end position="1740"/>
    </location>
</feature>
<dbReference type="InterPro" id="IPR036457">
    <property type="entry name" value="PPM-type-like_dom_sf"/>
</dbReference>
<dbReference type="GO" id="GO:0004722">
    <property type="term" value="F:protein serine/threonine phosphatase activity"/>
    <property type="evidence" value="ECO:0007669"/>
    <property type="project" value="InterPro"/>
</dbReference>
<dbReference type="PROSITE" id="PS00108">
    <property type="entry name" value="PROTEIN_KINASE_ST"/>
    <property type="match status" value="1"/>
</dbReference>
<feature type="compositionally biased region" description="Low complexity" evidence="2">
    <location>
        <begin position="391"/>
        <end position="402"/>
    </location>
</feature>
<dbReference type="InterPro" id="IPR000719">
    <property type="entry name" value="Prot_kinase_dom"/>
</dbReference>
<reference evidence="5 6" key="1">
    <citation type="journal article" date="2018" name="Plant J.">
        <title>Genome sequences of Chlorella sorokiniana UTEX 1602 and Micractinium conductrix SAG 241.80: implications to maltose excretion by a green alga.</title>
        <authorList>
            <person name="Arriola M.B."/>
            <person name="Velmurugan N."/>
            <person name="Zhang Y."/>
            <person name="Plunkett M.H."/>
            <person name="Hondzo H."/>
            <person name="Barney B.M."/>
        </authorList>
    </citation>
    <scope>NUCLEOTIDE SEQUENCE [LARGE SCALE GENOMIC DNA]</scope>
    <source>
        <strain evidence="6">UTEX 1602</strain>
    </source>
</reference>
<dbReference type="SUPFAM" id="SSF81606">
    <property type="entry name" value="PP2C-like"/>
    <property type="match status" value="1"/>
</dbReference>
<dbReference type="Gene3D" id="1.10.510.10">
    <property type="entry name" value="Transferase(Phosphotransferase) domain 1"/>
    <property type="match status" value="1"/>
</dbReference>
<dbReference type="Pfam" id="PF00069">
    <property type="entry name" value="Pkinase"/>
    <property type="match status" value="1"/>
</dbReference>
<feature type="region of interest" description="Disordered" evidence="2">
    <location>
        <begin position="1715"/>
        <end position="1781"/>
    </location>
</feature>
<gene>
    <name evidence="5" type="ORF">C2E21_2682</name>
</gene>
<feature type="compositionally biased region" description="Basic residues" evidence="2">
    <location>
        <begin position="1763"/>
        <end position="1773"/>
    </location>
</feature>
<dbReference type="PANTHER" id="PTHR47992">
    <property type="entry name" value="PROTEIN PHOSPHATASE"/>
    <property type="match status" value="1"/>
</dbReference>
<feature type="compositionally biased region" description="Low complexity" evidence="2">
    <location>
        <begin position="409"/>
        <end position="429"/>
    </location>
</feature>
<dbReference type="InterPro" id="IPR008271">
    <property type="entry name" value="Ser/Thr_kinase_AS"/>
</dbReference>
<evidence type="ECO:0000313" key="5">
    <source>
        <dbReference type="EMBL" id="PRW58969.1"/>
    </source>
</evidence>
<dbReference type="GO" id="GO:0005524">
    <property type="term" value="F:ATP binding"/>
    <property type="evidence" value="ECO:0007669"/>
    <property type="project" value="InterPro"/>
</dbReference>
<dbReference type="SMART" id="SM00332">
    <property type="entry name" value="PP2Cc"/>
    <property type="match status" value="1"/>
</dbReference>
<comment type="caution">
    <text evidence="5">The sequence shown here is derived from an EMBL/GenBank/DDBJ whole genome shotgun (WGS) entry which is preliminary data.</text>
</comment>
<dbReference type="STRING" id="3076.A0A2P6TY24"/>
<feature type="coiled-coil region" evidence="1">
    <location>
        <begin position="1496"/>
        <end position="1683"/>
    </location>
</feature>
<proteinExistence type="predicted"/>
<dbReference type="Pfam" id="PF00481">
    <property type="entry name" value="PP2C"/>
    <property type="match status" value="1"/>
</dbReference>
<feature type="region of interest" description="Disordered" evidence="2">
    <location>
        <begin position="758"/>
        <end position="787"/>
    </location>
</feature>
<feature type="compositionally biased region" description="Low complexity" evidence="2">
    <location>
        <begin position="437"/>
        <end position="446"/>
    </location>
</feature>
<dbReference type="Proteomes" id="UP000239899">
    <property type="component" value="Unassembled WGS sequence"/>
</dbReference>
<dbReference type="SMART" id="SM00331">
    <property type="entry name" value="PP2C_SIG"/>
    <property type="match status" value="1"/>
</dbReference>
<accession>A0A2P6TY24</accession>
<dbReference type="InterPro" id="IPR001932">
    <property type="entry name" value="PPM-type_phosphatase-like_dom"/>
</dbReference>
<feature type="region of interest" description="Disordered" evidence="2">
    <location>
        <begin position="390"/>
        <end position="459"/>
    </location>
</feature>
<keyword evidence="1" id="KW-0175">Coiled coil</keyword>
<dbReference type="PROSITE" id="PS50011">
    <property type="entry name" value="PROTEIN_KINASE_DOM"/>
    <property type="match status" value="1"/>
</dbReference>
<feature type="domain" description="Protein kinase" evidence="3">
    <location>
        <begin position="31"/>
        <end position="331"/>
    </location>
</feature>
<dbReference type="PROSITE" id="PS51746">
    <property type="entry name" value="PPM_2"/>
    <property type="match status" value="1"/>
</dbReference>
<evidence type="ECO:0000259" key="4">
    <source>
        <dbReference type="PROSITE" id="PS51746"/>
    </source>
</evidence>
<dbReference type="InterPro" id="IPR015655">
    <property type="entry name" value="PP2C"/>
</dbReference>
<feature type="compositionally biased region" description="Polar residues" evidence="2">
    <location>
        <begin position="1718"/>
        <end position="1729"/>
    </location>
</feature>
<dbReference type="GO" id="GO:0004672">
    <property type="term" value="F:protein kinase activity"/>
    <property type="evidence" value="ECO:0007669"/>
    <property type="project" value="InterPro"/>
</dbReference>
<evidence type="ECO:0000256" key="2">
    <source>
        <dbReference type="SAM" id="MobiDB-lite"/>
    </source>
</evidence>
<organism evidence="5 6">
    <name type="scientific">Chlorella sorokiniana</name>
    <name type="common">Freshwater green alga</name>
    <dbReference type="NCBI Taxonomy" id="3076"/>
    <lineage>
        <taxon>Eukaryota</taxon>
        <taxon>Viridiplantae</taxon>
        <taxon>Chlorophyta</taxon>
        <taxon>core chlorophytes</taxon>
        <taxon>Trebouxiophyceae</taxon>
        <taxon>Chlorellales</taxon>
        <taxon>Chlorellaceae</taxon>
        <taxon>Chlorella clade</taxon>
        <taxon>Chlorella</taxon>
    </lineage>
</organism>
<dbReference type="CDD" id="cd00143">
    <property type="entry name" value="PP2Cc"/>
    <property type="match status" value="1"/>
</dbReference>
<feature type="domain" description="PPM-type phosphatase" evidence="4">
    <location>
        <begin position="462"/>
        <end position="736"/>
    </location>
</feature>
<dbReference type="InterPro" id="IPR011009">
    <property type="entry name" value="Kinase-like_dom_sf"/>
</dbReference>
<evidence type="ECO:0000313" key="6">
    <source>
        <dbReference type="Proteomes" id="UP000239899"/>
    </source>
</evidence>
<dbReference type="EMBL" id="LHPG02000004">
    <property type="protein sequence ID" value="PRW58969.1"/>
    <property type="molecule type" value="Genomic_DNA"/>
</dbReference>
<evidence type="ECO:0000259" key="3">
    <source>
        <dbReference type="PROSITE" id="PS50011"/>
    </source>
</evidence>
<name>A0A2P6TY24_CHLSO</name>
<sequence length="1781" mass="188515">MAAAVQCGDFAAAEAAGAAAPANLALPRGCLSGLQPISEGAQASVYAAQLAPARLVATTEGSSSGLKAAEAQGSLAVAVKKPRIRETADLERFRREVALLAQLRHPHIVRLLGARLLPPDYLAVLALEHTNAAAELHSAGWRPRWPAVLSLGAQLAAAVAHIHAAGYVHRDIKPANLLLDEQRSTARLADLGLAAPAEELASGGVAHAKPTGGFHKQHMVGTLEYMAPEVLLGAPGSFASDVFALAVTLNELATGIAPYSDCTRDNPLAHTVLEMGYGRQELAAAVAAEGLRPTLHPGTPPALAALLQACWERQPEARPAAAAVAEQLAAVAAEAAAAEAAASPAGASPPAVPTPALAAGRLLPSPQRPLWHGGVAEAGDEEMVDAAEADCAGGSPSSSCAAGLGGGSPTAVASPASSSPSSSATGSLPCWLAGSPQQQQLGAAQQRTEKQPTPQQQRQELAVGQFLTPGRRDAMEDAVVVLHDVCAAAGAPGCTAVGVFDGHRGAAAADYLTAHMQRHLAQRLGSSDSAPAALAGALADADAAFRAEQDAAWAARLARMGAAAAGPCPAPGATATLLLLYPAGQGGEQMLAVANLGDSRAVLCREGQAVPLTRDHTADCPAERARVAAEGGACSVRAGSWRVGDAGLQVTRSIGDADLKAQGVSAEAETAELALQPGDAFVVVATDGLWDRVSNEEAVALVQDTVKHPGMCAQRLAVEALARGGGDNVAVVVMFLPGHGTTAERVYHAGQLKYHGTGAAKRSAGPGMSADELRDTAPAASRRATGRSRPLRVLAQREAHAHGFASNILTMQAPLLEQFGGSWEAEKARAEARELQLMLDEVNRSLAVEREAKKAAEKDRALVQIVLDAKQRLADAMREEAAAAAKALAAERAISAETQELQDKLSELNRSLMSEREARAAVESEKRLVLIELEAKQARLADMMTAAQRQAEEAVAIREEANGRYSELMEQLHAERDARAALEKQMDEAATQLAAANNRYQEALVLLHSERSKAATLERDASEAKSMLATANIRYAELTDRLDEEKKRAALLEREKEDAARERADANARVQALLAELQAERANSAGLEHQAEEARRLLDDAKSRYQMVQERLVAEGRTTEELERERGAAAAQLAEAKARINEVLDQLSAERSQTAALKAQAAEAAQQLAEANSRYRTALEQLQAERARADALQAERDAVVAELAEARSRYSWALAELEAERARSSMLEARADEAAAELAGVKERYREVLEKLEAELDHSASLEEQVQTAAAQLAEANARYNQLQAERDSHGGMVQRHIDDAAVELADANTRYQQLKQQLQDEQVQRALLQRQADEVSASARAERVEAQARYQELLAQLTAERDQREALQNELAAAQEELASSYLEVEHLQEELRSTNATVKSLFADVHSIKNKVFQERQERAAAAAAPPSVPSVLQSLDHATLTSLHAGEMELEQLLAAAHDELLAAAELEAAELAAAQDKLWHLQERYGVLEHQAAVAQAAVAERESQVADLQRQLQVAQAAASEAAGNDAKLKRQAQTVAELAAAKSKLVTTESRLAKLQDRHAALQKQYQEAQRTAAEWEAAGVRRQEQTEAELEETRERLAAAEALSAETAELRSKLRKAQEATSNEKQLRLALEQQRVALEQQRHAMEQQLAAADSARRQAEAALEAARKEAAAAAAAARAAQPDLPGLAPKPILPKALQAFAKFVGAEDPSAHSQHATASMDGSDSEAESDTEGGAEGASVGTPLGATAALRGAKSFSRRRKSKGKLRALGDEEQ</sequence>
<keyword evidence="6" id="KW-1185">Reference proteome</keyword>
<feature type="coiled-coil region" evidence="1">
    <location>
        <begin position="825"/>
        <end position="859"/>
    </location>
</feature>
<dbReference type="OrthoDB" id="10264738at2759"/>
<feature type="region of interest" description="Disordered" evidence="2">
    <location>
        <begin position="343"/>
        <end position="373"/>
    </location>
</feature>